<reference evidence="2 3" key="1">
    <citation type="submission" date="2018-08" db="EMBL/GenBank/DDBJ databases">
        <title>A genome reference for cultivated species of the human gut microbiota.</title>
        <authorList>
            <person name="Zou Y."/>
            <person name="Xue W."/>
            <person name="Luo G."/>
        </authorList>
    </citation>
    <scope>NUCLEOTIDE SEQUENCE [LARGE SCALE GENOMIC DNA]</scope>
    <source>
        <strain evidence="2 3">AF18-46</strain>
    </source>
</reference>
<dbReference type="Gene3D" id="3.40.430.10">
    <property type="entry name" value="Dihydrofolate Reductase, subunit A"/>
    <property type="match status" value="1"/>
</dbReference>
<comment type="caution">
    <text evidence="2">The sequence shown here is derived from an EMBL/GenBank/DDBJ whole genome shotgun (WGS) entry which is preliminary data.</text>
</comment>
<organism evidence="2 3">
    <name type="scientific">Solobacterium moorei</name>
    <dbReference type="NCBI Taxonomy" id="102148"/>
    <lineage>
        <taxon>Bacteria</taxon>
        <taxon>Bacillati</taxon>
        <taxon>Bacillota</taxon>
        <taxon>Erysipelotrichia</taxon>
        <taxon>Erysipelotrichales</taxon>
        <taxon>Erysipelotrichaceae</taxon>
        <taxon>Solobacterium</taxon>
    </lineage>
</organism>
<name>A0A412PFG9_9FIRM</name>
<protein>
    <recommendedName>
        <fullName evidence="1">Bacterial bifunctional deaminase-reductase C-terminal domain-containing protein</fullName>
    </recommendedName>
</protein>
<dbReference type="Pfam" id="PF01872">
    <property type="entry name" value="RibD_C"/>
    <property type="match status" value="1"/>
</dbReference>
<evidence type="ECO:0000313" key="3">
    <source>
        <dbReference type="Proteomes" id="UP000284731"/>
    </source>
</evidence>
<dbReference type="AlphaFoldDB" id="A0A412PFG9"/>
<feature type="domain" description="Bacterial bifunctional deaminase-reductase C-terminal" evidence="1">
    <location>
        <begin position="52"/>
        <end position="267"/>
    </location>
</feature>
<dbReference type="EMBL" id="QRWX01000002">
    <property type="protein sequence ID" value="RGT56382.1"/>
    <property type="molecule type" value="Genomic_DNA"/>
</dbReference>
<evidence type="ECO:0000259" key="1">
    <source>
        <dbReference type="Pfam" id="PF01872"/>
    </source>
</evidence>
<gene>
    <name evidence="2" type="ORF">DWX20_06130</name>
</gene>
<dbReference type="InterPro" id="IPR024072">
    <property type="entry name" value="DHFR-like_dom_sf"/>
</dbReference>
<dbReference type="Proteomes" id="UP000284731">
    <property type="component" value="Unassembled WGS sequence"/>
</dbReference>
<proteinExistence type="predicted"/>
<accession>A0A412PFG9</accession>
<dbReference type="SUPFAM" id="SSF53597">
    <property type="entry name" value="Dihydrofolate reductase-like"/>
    <property type="match status" value="1"/>
</dbReference>
<dbReference type="GO" id="GO:0009231">
    <property type="term" value="P:riboflavin biosynthetic process"/>
    <property type="evidence" value="ECO:0007669"/>
    <property type="project" value="InterPro"/>
</dbReference>
<sequence>MKYEFSSNKIKIHPIYQSDELKNYEKTIINSKKIKDVYEIDLKIDNLPLDRPFLYASYVESMDGKLAYADIPDAFYVAQKNSLSEFGKNTDFWILNMLRYIADACVIGGNTLHIDPDYLMINLDEELYNEVEGEYKYPIQIVTSIDGTDIPLNHSLLHQNKYPRIISTSEKGYDFIKNNYEGNVIKVNSDSQFELHSELTKECLYVLATGNSIPKTEDVMRFFKTNGVNYMLIESPGFGDHLVHKKMLDEIFFNFSCVYIGGANAMTMGKNSCGFTAECHPHARVLSIHVYNDFYFYFRYKMEYSTLG</sequence>
<dbReference type="RefSeq" id="WP_006525174.1">
    <property type="nucleotide sequence ID" value="NZ_CABJCF010000002.1"/>
</dbReference>
<evidence type="ECO:0000313" key="2">
    <source>
        <dbReference type="EMBL" id="RGT56382.1"/>
    </source>
</evidence>
<dbReference type="InterPro" id="IPR002734">
    <property type="entry name" value="RibDG_C"/>
</dbReference>
<dbReference type="GO" id="GO:0008703">
    <property type="term" value="F:5-amino-6-(5-phosphoribosylamino)uracil reductase activity"/>
    <property type="evidence" value="ECO:0007669"/>
    <property type="project" value="InterPro"/>
</dbReference>